<protein>
    <submittedName>
        <fullName evidence="6">Decaprenyl-phosphate phosphoribosyltransferase</fullName>
    </submittedName>
</protein>
<name>A0ABP4ZKN0_9MICO</name>
<sequence length="309" mass="32339">MDVLSPQIPRTQAPVPARVPARERIAGLWRLLRPQQWVKSLFVVPIGVLGVTEWSLGTAAGVGWALALFVVASSAVYVVNDILDREADRAHPVKRSRPIASGRVSIRAAALLAAGLLLVAAALLAARTVQDAWPAGTYLVINAAYTLGLKRVAVVDIAVVASGFALRYVQGAIAAEGEVSVLLALTIFAACLMFAAGKRRHEIGVAGSAHRPALAGYSIPFLDQLIGLAVVTTLLAYALHVQAAFSPGVPGTLLLVSVPLVVAILVRYLQLILVRQQGGDPSKDIAADRVTIFLGGLTGVLLVLGTVLP</sequence>
<organism evidence="6 7">
    <name type="scientific">Myceligenerans crystallogenes</name>
    <dbReference type="NCBI Taxonomy" id="316335"/>
    <lineage>
        <taxon>Bacteria</taxon>
        <taxon>Bacillati</taxon>
        <taxon>Actinomycetota</taxon>
        <taxon>Actinomycetes</taxon>
        <taxon>Micrococcales</taxon>
        <taxon>Promicromonosporaceae</taxon>
        <taxon>Myceligenerans</taxon>
    </lineage>
</organism>
<dbReference type="InterPro" id="IPR039653">
    <property type="entry name" value="Prenyltransferase"/>
</dbReference>
<keyword evidence="7" id="KW-1185">Reference proteome</keyword>
<evidence type="ECO:0000256" key="2">
    <source>
        <dbReference type="ARBA" id="ARBA00022692"/>
    </source>
</evidence>
<feature type="transmembrane region" description="Helical" evidence="5">
    <location>
        <begin position="290"/>
        <end position="308"/>
    </location>
</feature>
<dbReference type="InterPro" id="IPR044878">
    <property type="entry name" value="UbiA_sf"/>
</dbReference>
<dbReference type="EMBL" id="BAAANL010000002">
    <property type="protein sequence ID" value="GAA1858452.1"/>
    <property type="molecule type" value="Genomic_DNA"/>
</dbReference>
<dbReference type="Gene3D" id="1.10.357.140">
    <property type="entry name" value="UbiA prenyltransferase"/>
    <property type="match status" value="1"/>
</dbReference>
<evidence type="ECO:0000313" key="6">
    <source>
        <dbReference type="EMBL" id="GAA1858452.1"/>
    </source>
</evidence>
<feature type="transmembrane region" description="Helical" evidence="5">
    <location>
        <begin position="179"/>
        <end position="196"/>
    </location>
</feature>
<dbReference type="Pfam" id="PF01040">
    <property type="entry name" value="UbiA"/>
    <property type="match status" value="1"/>
</dbReference>
<comment type="subcellular location">
    <subcellularLocation>
        <location evidence="1">Membrane</location>
        <topology evidence="1">Multi-pass membrane protein</topology>
    </subcellularLocation>
</comment>
<keyword evidence="6" id="KW-0808">Transferase</keyword>
<dbReference type="PANTHER" id="PTHR11048:SF5">
    <property type="entry name" value="DECAPRENYL-PHOSPHATE PHOSPHORIBOSYLTRANSFERASE"/>
    <property type="match status" value="1"/>
</dbReference>
<feature type="transmembrane region" description="Helical" evidence="5">
    <location>
        <begin position="251"/>
        <end position="269"/>
    </location>
</feature>
<keyword evidence="4 5" id="KW-0472">Membrane</keyword>
<keyword evidence="6" id="KW-0328">Glycosyltransferase</keyword>
<evidence type="ECO:0000256" key="3">
    <source>
        <dbReference type="ARBA" id="ARBA00022989"/>
    </source>
</evidence>
<keyword evidence="2 5" id="KW-0812">Transmembrane</keyword>
<dbReference type="PANTHER" id="PTHR11048">
    <property type="entry name" value="PRENYLTRANSFERASES"/>
    <property type="match status" value="1"/>
</dbReference>
<proteinExistence type="predicted"/>
<dbReference type="InterPro" id="IPR000537">
    <property type="entry name" value="UbiA_prenyltransferase"/>
</dbReference>
<gene>
    <name evidence="6" type="ORF">GCM10009751_14930</name>
</gene>
<accession>A0ABP4ZKN0</accession>
<comment type="caution">
    <text evidence="6">The sequence shown here is derived from an EMBL/GenBank/DDBJ whole genome shotgun (WGS) entry which is preliminary data.</text>
</comment>
<keyword evidence="3 5" id="KW-1133">Transmembrane helix</keyword>
<evidence type="ECO:0000256" key="4">
    <source>
        <dbReference type="ARBA" id="ARBA00023136"/>
    </source>
</evidence>
<feature type="transmembrane region" description="Helical" evidence="5">
    <location>
        <begin position="217"/>
        <end position="239"/>
    </location>
</feature>
<feature type="transmembrane region" description="Helical" evidence="5">
    <location>
        <begin position="62"/>
        <end position="83"/>
    </location>
</feature>
<dbReference type="RefSeq" id="WP_344101149.1">
    <property type="nucleotide sequence ID" value="NZ_BAAANL010000002.1"/>
</dbReference>
<reference evidence="7" key="1">
    <citation type="journal article" date="2019" name="Int. J. Syst. Evol. Microbiol.">
        <title>The Global Catalogue of Microorganisms (GCM) 10K type strain sequencing project: providing services to taxonomists for standard genome sequencing and annotation.</title>
        <authorList>
            <consortium name="The Broad Institute Genomics Platform"/>
            <consortium name="The Broad Institute Genome Sequencing Center for Infectious Disease"/>
            <person name="Wu L."/>
            <person name="Ma J."/>
        </authorList>
    </citation>
    <scope>NUCLEOTIDE SEQUENCE [LARGE SCALE GENOMIC DNA]</scope>
    <source>
        <strain evidence="7">JCM 14326</strain>
    </source>
</reference>
<dbReference type="GO" id="GO:0016757">
    <property type="term" value="F:glycosyltransferase activity"/>
    <property type="evidence" value="ECO:0007669"/>
    <property type="project" value="UniProtKB-KW"/>
</dbReference>
<feature type="transmembrane region" description="Helical" evidence="5">
    <location>
        <begin position="104"/>
        <end position="126"/>
    </location>
</feature>
<evidence type="ECO:0000256" key="5">
    <source>
        <dbReference type="SAM" id="Phobius"/>
    </source>
</evidence>
<evidence type="ECO:0000256" key="1">
    <source>
        <dbReference type="ARBA" id="ARBA00004141"/>
    </source>
</evidence>
<evidence type="ECO:0000313" key="7">
    <source>
        <dbReference type="Proteomes" id="UP001501094"/>
    </source>
</evidence>
<dbReference type="Proteomes" id="UP001501094">
    <property type="component" value="Unassembled WGS sequence"/>
</dbReference>